<dbReference type="InterPro" id="IPR013083">
    <property type="entry name" value="Znf_RING/FYVE/PHD"/>
</dbReference>
<keyword evidence="1" id="KW-0479">Metal-binding</keyword>
<dbReference type="InterPro" id="IPR001841">
    <property type="entry name" value="Znf_RING"/>
</dbReference>
<keyword evidence="2 4" id="KW-0863">Zinc-finger</keyword>
<dbReference type="RefSeq" id="XP_050936095.1">
    <property type="nucleotide sequence ID" value="XM_051080138.1"/>
</dbReference>
<dbReference type="RefSeq" id="XP_050936094.1">
    <property type="nucleotide sequence ID" value="XM_051080137.1"/>
</dbReference>
<feature type="domain" description="RING-type" evidence="6">
    <location>
        <begin position="193"/>
        <end position="231"/>
    </location>
</feature>
<evidence type="ECO:0000256" key="3">
    <source>
        <dbReference type="ARBA" id="ARBA00022833"/>
    </source>
</evidence>
<feature type="transmembrane region" description="Helical" evidence="5">
    <location>
        <begin position="41"/>
        <end position="63"/>
    </location>
</feature>
<evidence type="ECO:0000259" key="6">
    <source>
        <dbReference type="PROSITE" id="PS50089"/>
    </source>
</evidence>
<evidence type="ECO:0000313" key="8">
    <source>
        <dbReference type="RefSeq" id="XP_050936094.1"/>
    </source>
</evidence>
<dbReference type="InterPro" id="IPR017907">
    <property type="entry name" value="Znf_RING_CS"/>
</dbReference>
<evidence type="ECO:0000256" key="2">
    <source>
        <dbReference type="ARBA" id="ARBA00022771"/>
    </source>
</evidence>
<keyword evidence="5" id="KW-0812">Transmembrane</keyword>
<dbReference type="PROSITE" id="PS50089">
    <property type="entry name" value="ZF_RING_2"/>
    <property type="match status" value="1"/>
</dbReference>
<dbReference type="GeneID" id="103484120"/>
<accession>A0ABM3KE94</accession>
<evidence type="ECO:0000313" key="9">
    <source>
        <dbReference type="RefSeq" id="XP_050936095.1"/>
    </source>
</evidence>
<sequence>MDCGIQKETIFIVFFYLIIFIRVALWHCIDNNNFKQRGCWIVIRGFFLAILTMISLSFLKLIFAMPMLSSFPRVKDDSSFRMKLVCNHLTPVILYLLQWVDCSCSFLSLSYFNLFHIVLYKVDFHGRPDISSYGRKATISEFYSVILPSLQRLCDYASQVESIEDLHKGMAISKRLEHKREFLDLEIEREDECGICFESRTKIVLPNCCHAMCTNCYHDWKSKSESCPFCRGSLKRVASGDLWVLTCGNDVIDTCTVIKEDMLRFYLFINNLPEDTPDVLFLMYYEHLL</sequence>
<dbReference type="SMART" id="SM00184">
    <property type="entry name" value="RING"/>
    <property type="match status" value="1"/>
</dbReference>
<feature type="transmembrane region" description="Helical" evidence="5">
    <location>
        <begin position="9"/>
        <end position="29"/>
    </location>
</feature>
<keyword evidence="7" id="KW-1185">Reference proteome</keyword>
<dbReference type="Gene3D" id="3.30.40.10">
    <property type="entry name" value="Zinc/RING finger domain, C3HC4 (zinc finger)"/>
    <property type="match status" value="1"/>
</dbReference>
<evidence type="ECO:0000256" key="1">
    <source>
        <dbReference type="ARBA" id="ARBA00022723"/>
    </source>
</evidence>
<keyword evidence="3" id="KW-0862">Zinc</keyword>
<organism evidence="7 9">
    <name type="scientific">Cucumis melo</name>
    <name type="common">Muskmelon</name>
    <dbReference type="NCBI Taxonomy" id="3656"/>
    <lineage>
        <taxon>Eukaryota</taxon>
        <taxon>Viridiplantae</taxon>
        <taxon>Streptophyta</taxon>
        <taxon>Embryophyta</taxon>
        <taxon>Tracheophyta</taxon>
        <taxon>Spermatophyta</taxon>
        <taxon>Magnoliopsida</taxon>
        <taxon>eudicotyledons</taxon>
        <taxon>Gunneridae</taxon>
        <taxon>Pentapetalae</taxon>
        <taxon>rosids</taxon>
        <taxon>fabids</taxon>
        <taxon>Cucurbitales</taxon>
        <taxon>Cucurbitaceae</taxon>
        <taxon>Benincaseae</taxon>
        <taxon>Cucumis</taxon>
    </lineage>
</organism>
<evidence type="ECO:0000256" key="5">
    <source>
        <dbReference type="SAM" id="Phobius"/>
    </source>
</evidence>
<proteinExistence type="predicted"/>
<name>A0ABM3KE94_CUCME</name>
<gene>
    <name evidence="8 9" type="primary">LOC103484120</name>
</gene>
<dbReference type="Proteomes" id="UP001652600">
    <property type="component" value="Chromosome 12"/>
</dbReference>
<keyword evidence="5" id="KW-1133">Transmembrane helix</keyword>
<dbReference type="PANTHER" id="PTHR15315:SF84">
    <property type="entry name" value="RING-TYPE DOMAIN-CONTAINING PROTEIN"/>
    <property type="match status" value="1"/>
</dbReference>
<dbReference type="PROSITE" id="PS00518">
    <property type="entry name" value="ZF_RING_1"/>
    <property type="match status" value="1"/>
</dbReference>
<keyword evidence="5" id="KW-0472">Membrane</keyword>
<dbReference type="SUPFAM" id="SSF57850">
    <property type="entry name" value="RING/U-box"/>
    <property type="match status" value="1"/>
</dbReference>
<dbReference type="PANTHER" id="PTHR15315">
    <property type="entry name" value="RING FINGER PROTEIN 41, 151"/>
    <property type="match status" value="1"/>
</dbReference>
<dbReference type="Pfam" id="PF13920">
    <property type="entry name" value="zf-C3HC4_3"/>
    <property type="match status" value="1"/>
</dbReference>
<evidence type="ECO:0000256" key="4">
    <source>
        <dbReference type="PROSITE-ProRule" id="PRU00175"/>
    </source>
</evidence>
<reference evidence="8 9" key="1">
    <citation type="submission" date="2025-05" db="UniProtKB">
        <authorList>
            <consortium name="RefSeq"/>
        </authorList>
    </citation>
    <scope>IDENTIFICATION</scope>
    <source>
        <tissue evidence="8 9">Stem</tissue>
    </source>
</reference>
<protein>
    <submittedName>
        <fullName evidence="8 9">E3 ubiquitin-protein ligase AIRP2-like isoform X1</fullName>
    </submittedName>
</protein>
<evidence type="ECO:0000313" key="7">
    <source>
        <dbReference type="Proteomes" id="UP001652600"/>
    </source>
</evidence>